<sequence length="100" mass="11373">EDNVPCHNAMVARQAREEVGIQCLDHPSVSPDLNPIENVWMVLKTRIYRVLPIPTSVDKLFMVARKVWDEIEIEIINGCVESMPRRVSTLAAIKGKSLKY</sequence>
<feature type="non-terminal residue" evidence="1">
    <location>
        <position position="100"/>
    </location>
</feature>
<accession>A0ACD0NWS5</accession>
<gene>
    <name evidence="1" type="ORF">IE53DRAFT_303372</name>
</gene>
<feature type="non-terminal residue" evidence="1">
    <location>
        <position position="1"/>
    </location>
</feature>
<proteinExistence type="predicted"/>
<organism evidence="1 2">
    <name type="scientific">Violaceomyces palustris</name>
    <dbReference type="NCBI Taxonomy" id="1673888"/>
    <lineage>
        <taxon>Eukaryota</taxon>
        <taxon>Fungi</taxon>
        <taxon>Dikarya</taxon>
        <taxon>Basidiomycota</taxon>
        <taxon>Ustilaginomycotina</taxon>
        <taxon>Ustilaginomycetes</taxon>
        <taxon>Violaceomycetales</taxon>
        <taxon>Violaceomycetaceae</taxon>
        <taxon>Violaceomyces</taxon>
    </lineage>
</organism>
<keyword evidence="2" id="KW-1185">Reference proteome</keyword>
<dbReference type="EMBL" id="KZ819949">
    <property type="protein sequence ID" value="PWN50279.1"/>
    <property type="molecule type" value="Genomic_DNA"/>
</dbReference>
<protein>
    <submittedName>
        <fullName evidence="1">Uncharacterized protein</fullName>
    </submittedName>
</protein>
<dbReference type="Proteomes" id="UP000245626">
    <property type="component" value="Unassembled WGS sequence"/>
</dbReference>
<evidence type="ECO:0000313" key="2">
    <source>
        <dbReference type="Proteomes" id="UP000245626"/>
    </source>
</evidence>
<evidence type="ECO:0000313" key="1">
    <source>
        <dbReference type="EMBL" id="PWN50279.1"/>
    </source>
</evidence>
<reference evidence="1 2" key="1">
    <citation type="journal article" date="2018" name="Mol. Biol. Evol.">
        <title>Broad Genomic Sampling Reveals a Smut Pathogenic Ancestry of the Fungal Clade Ustilaginomycotina.</title>
        <authorList>
            <person name="Kijpornyongpan T."/>
            <person name="Mondo S.J."/>
            <person name="Barry K."/>
            <person name="Sandor L."/>
            <person name="Lee J."/>
            <person name="Lipzen A."/>
            <person name="Pangilinan J."/>
            <person name="LaButti K."/>
            <person name="Hainaut M."/>
            <person name="Henrissat B."/>
            <person name="Grigoriev I.V."/>
            <person name="Spatafora J.W."/>
            <person name="Aime M.C."/>
        </authorList>
    </citation>
    <scope>NUCLEOTIDE SEQUENCE [LARGE SCALE GENOMIC DNA]</scope>
    <source>
        <strain evidence="1 2">SA 807</strain>
    </source>
</reference>
<name>A0ACD0NWS5_9BASI</name>